<dbReference type="InterPro" id="IPR009057">
    <property type="entry name" value="Homeodomain-like_sf"/>
</dbReference>
<evidence type="ECO:0000256" key="1">
    <source>
        <dbReference type="ARBA" id="ARBA00023015"/>
    </source>
</evidence>
<keyword evidence="3" id="KW-0804">Transcription</keyword>
<dbReference type="SUPFAM" id="SSF51215">
    <property type="entry name" value="Regulatory protein AraC"/>
    <property type="match status" value="1"/>
</dbReference>
<name>A0ABR5AK71_9BACL</name>
<dbReference type="Gene3D" id="1.10.10.60">
    <property type="entry name" value="Homeodomain-like"/>
    <property type="match status" value="2"/>
</dbReference>
<dbReference type="Pfam" id="PF12833">
    <property type="entry name" value="HTH_18"/>
    <property type="match status" value="1"/>
</dbReference>
<dbReference type="PRINTS" id="PR00032">
    <property type="entry name" value="HTHARAC"/>
</dbReference>
<dbReference type="Gene3D" id="2.60.120.280">
    <property type="entry name" value="Regulatory protein AraC"/>
    <property type="match status" value="1"/>
</dbReference>
<reference evidence="5 6" key="1">
    <citation type="submission" date="2014-12" db="EMBL/GenBank/DDBJ databases">
        <title>Draft genome sequence of Paenibacillus kamchatkensis strain B-2647.</title>
        <authorList>
            <person name="Karlyshev A.V."/>
            <person name="Kudryashova E.B."/>
        </authorList>
    </citation>
    <scope>NUCLEOTIDE SEQUENCE [LARGE SCALE GENOMIC DNA]</scope>
    <source>
        <strain evidence="5 6">VKM B-2647</strain>
    </source>
</reference>
<dbReference type="RefSeq" id="WP_041046944.1">
    <property type="nucleotide sequence ID" value="NZ_JXAK01000009.1"/>
</dbReference>
<evidence type="ECO:0000259" key="4">
    <source>
        <dbReference type="PROSITE" id="PS01124"/>
    </source>
</evidence>
<comment type="caution">
    <text evidence="5">The sequence shown here is derived from an EMBL/GenBank/DDBJ whole genome shotgun (WGS) entry which is preliminary data.</text>
</comment>
<protein>
    <recommendedName>
        <fullName evidence="4">HTH araC/xylS-type domain-containing protein</fullName>
    </recommendedName>
</protein>
<dbReference type="PANTHER" id="PTHR43280:SF2">
    <property type="entry name" value="HTH-TYPE TRANSCRIPTIONAL REGULATOR EXSA"/>
    <property type="match status" value="1"/>
</dbReference>
<dbReference type="InterPro" id="IPR018060">
    <property type="entry name" value="HTH_AraC"/>
</dbReference>
<organism evidence="5 6">
    <name type="scientific">Gordoniibacillus kamchatkensis</name>
    <dbReference type="NCBI Taxonomy" id="1590651"/>
    <lineage>
        <taxon>Bacteria</taxon>
        <taxon>Bacillati</taxon>
        <taxon>Bacillota</taxon>
        <taxon>Bacilli</taxon>
        <taxon>Bacillales</taxon>
        <taxon>Paenibacillaceae</taxon>
        <taxon>Gordoniibacillus</taxon>
    </lineage>
</organism>
<dbReference type="SUPFAM" id="SSF46689">
    <property type="entry name" value="Homeodomain-like"/>
    <property type="match status" value="2"/>
</dbReference>
<dbReference type="Proteomes" id="UP000031967">
    <property type="component" value="Unassembled WGS sequence"/>
</dbReference>
<dbReference type="InterPro" id="IPR003313">
    <property type="entry name" value="AraC-bd"/>
</dbReference>
<dbReference type="InterPro" id="IPR018062">
    <property type="entry name" value="HTH_AraC-typ_CS"/>
</dbReference>
<proteinExistence type="predicted"/>
<dbReference type="SMART" id="SM00342">
    <property type="entry name" value="HTH_ARAC"/>
    <property type="match status" value="1"/>
</dbReference>
<keyword evidence="1" id="KW-0805">Transcription regulation</keyword>
<dbReference type="Pfam" id="PF02311">
    <property type="entry name" value="AraC_binding"/>
    <property type="match status" value="1"/>
</dbReference>
<accession>A0ABR5AK71</accession>
<dbReference type="InterPro" id="IPR020449">
    <property type="entry name" value="Tscrpt_reg_AraC-type_HTH"/>
</dbReference>
<dbReference type="PROSITE" id="PS01124">
    <property type="entry name" value="HTH_ARAC_FAMILY_2"/>
    <property type="match status" value="1"/>
</dbReference>
<dbReference type="InterPro" id="IPR037923">
    <property type="entry name" value="HTH-like"/>
</dbReference>
<gene>
    <name evidence="5" type="ORF">SD70_07260</name>
</gene>
<sequence>MQEYAYEFAENIYLTPDDFDKDGGVWPIRLGRNIAKPNYHAGPRIIDYYSLHIVRSGAVQLTYGDQCVRLGQGDIFCLFPHVPYSYKIAASDDPLQLAWIAIDGKQVPALLSRSGLHEHTPYLKSVVSKKVESVFHQLFRTVTNRELKHRLNSCSLLYRLLGLLVCESAARSDIDAEPGDWIGKSISYMNTHYTENINVQDVASHVGIHRSYYSKKFTEYVGMTPVRYLQKLRMDKAMRLLEESSLTITEIGLSLGYSDSPSFTRAFGNYYGVPPTHFRK</sequence>
<dbReference type="EMBL" id="JXAK01000009">
    <property type="protein sequence ID" value="KIL41432.1"/>
    <property type="molecule type" value="Genomic_DNA"/>
</dbReference>
<evidence type="ECO:0000256" key="2">
    <source>
        <dbReference type="ARBA" id="ARBA00023125"/>
    </source>
</evidence>
<keyword evidence="6" id="KW-1185">Reference proteome</keyword>
<keyword evidence="2" id="KW-0238">DNA-binding</keyword>
<feature type="domain" description="HTH araC/xylS-type" evidence="4">
    <location>
        <begin position="183"/>
        <end position="280"/>
    </location>
</feature>
<evidence type="ECO:0000313" key="6">
    <source>
        <dbReference type="Proteomes" id="UP000031967"/>
    </source>
</evidence>
<dbReference type="PANTHER" id="PTHR43280">
    <property type="entry name" value="ARAC-FAMILY TRANSCRIPTIONAL REGULATOR"/>
    <property type="match status" value="1"/>
</dbReference>
<evidence type="ECO:0000256" key="3">
    <source>
        <dbReference type="ARBA" id="ARBA00023163"/>
    </source>
</evidence>
<dbReference type="PROSITE" id="PS00041">
    <property type="entry name" value="HTH_ARAC_FAMILY_1"/>
    <property type="match status" value="1"/>
</dbReference>
<evidence type="ECO:0000313" key="5">
    <source>
        <dbReference type="EMBL" id="KIL41432.1"/>
    </source>
</evidence>